<evidence type="ECO:0000256" key="1">
    <source>
        <dbReference type="ARBA" id="ARBA00014898"/>
    </source>
</evidence>
<keyword evidence="2 4" id="KW-0547">Nucleotide-binding</keyword>
<sequence length="286" mass="32329">MNINWYPGHMKKTKDLLQENIKLVNIVIEVIDARIPASSKNPDFDSLFRDKKRLIVLNKYDLSDPNINKQWEEYYRSKGWSVVLYNSTNNKELKKLEAAIAEASKEIVERYKSKGILNRTIKAMIVGIPNVGKSTLINSLCKRKSAKTGNMPGITKGKQWIHLAGNIDLLDTPGILWPKFEDKIGALNLTFTGAIKDEVLELEEISLKFVEKMIEMGKVNAILEKYQIEAGNKPLDILDNIASKKGYILPNKDIDYLRVANLLLNDFRAGKLGKITLETPGNTIKS</sequence>
<dbReference type="AlphaFoldDB" id="A0A562JGW2"/>
<comment type="similarity">
    <text evidence="4">Belongs to the TRAFAC class YlqF/YawG GTPase family. MTG1 subfamily.</text>
</comment>
<evidence type="ECO:0000313" key="7">
    <source>
        <dbReference type="EMBL" id="TWH82486.1"/>
    </source>
</evidence>
<feature type="binding site" evidence="5">
    <location>
        <begin position="130"/>
        <end position="135"/>
    </location>
    <ligand>
        <name>GTP</name>
        <dbReference type="ChEBI" id="CHEBI:37565"/>
    </ligand>
</feature>
<dbReference type="Pfam" id="PF01926">
    <property type="entry name" value="MMR_HSR1"/>
    <property type="match status" value="1"/>
</dbReference>
<dbReference type="GO" id="GO:0006412">
    <property type="term" value="P:translation"/>
    <property type="evidence" value="ECO:0007669"/>
    <property type="project" value="TreeGrafter"/>
</dbReference>
<dbReference type="InterPro" id="IPR019991">
    <property type="entry name" value="GTP-bd_ribosome_bgen"/>
</dbReference>
<feature type="binding site" evidence="5">
    <location>
        <begin position="86"/>
        <end position="87"/>
    </location>
    <ligand>
        <name>GTP</name>
        <dbReference type="ChEBI" id="CHEBI:37565"/>
    </ligand>
</feature>
<dbReference type="CDD" id="cd01856">
    <property type="entry name" value="YlqF"/>
    <property type="match status" value="1"/>
</dbReference>
<dbReference type="Gene3D" id="1.10.1580.10">
    <property type="match status" value="1"/>
</dbReference>
<protein>
    <recommendedName>
        <fullName evidence="1 4">Ribosome biogenesis GTPase A</fullName>
    </recommendedName>
</protein>
<dbReference type="Proteomes" id="UP000315343">
    <property type="component" value="Unassembled WGS sequence"/>
</dbReference>
<evidence type="ECO:0000256" key="5">
    <source>
        <dbReference type="PIRSR" id="PIRSR006230-1"/>
    </source>
</evidence>
<dbReference type="InterPro" id="IPR016478">
    <property type="entry name" value="GTPase_MTG1"/>
</dbReference>
<dbReference type="PANTHER" id="PTHR45782:SF4">
    <property type="entry name" value="MITOCHONDRIAL RIBOSOME-ASSOCIATED GTPASE 1"/>
    <property type="match status" value="1"/>
</dbReference>
<dbReference type="InterPro" id="IPR023179">
    <property type="entry name" value="GTP-bd_ortho_bundle_sf"/>
</dbReference>
<dbReference type="PANTHER" id="PTHR45782">
    <property type="entry name" value="MITOCHONDRIAL RIBOSOME-ASSOCIATED GTPASE 1"/>
    <property type="match status" value="1"/>
</dbReference>
<keyword evidence="8" id="KW-1185">Reference proteome</keyword>
<keyword evidence="4" id="KW-0963">Cytoplasm</keyword>
<evidence type="ECO:0000256" key="2">
    <source>
        <dbReference type="ARBA" id="ARBA00022741"/>
    </source>
</evidence>
<feature type="binding site" evidence="5">
    <location>
        <position position="174"/>
    </location>
    <ligand>
        <name>GTP</name>
        <dbReference type="ChEBI" id="CHEBI:37565"/>
    </ligand>
</feature>
<evidence type="ECO:0000259" key="6">
    <source>
        <dbReference type="PROSITE" id="PS51721"/>
    </source>
</evidence>
<gene>
    <name evidence="7" type="ORF">LY60_00786</name>
</gene>
<feature type="domain" description="CP-type G" evidence="6">
    <location>
        <begin position="11"/>
        <end position="178"/>
    </location>
</feature>
<accession>A0A562JGW2</accession>
<dbReference type="InterPro" id="IPR006073">
    <property type="entry name" value="GTP-bd"/>
</dbReference>
<dbReference type="NCBIfam" id="TIGR03596">
    <property type="entry name" value="GTPase_YlqF"/>
    <property type="match status" value="1"/>
</dbReference>
<organism evidence="7 8">
    <name type="scientific">Sedimentibacter saalensis</name>
    <dbReference type="NCBI Taxonomy" id="130788"/>
    <lineage>
        <taxon>Bacteria</taxon>
        <taxon>Bacillati</taxon>
        <taxon>Bacillota</taxon>
        <taxon>Tissierellia</taxon>
        <taxon>Sedimentibacter</taxon>
    </lineage>
</organism>
<dbReference type="SUPFAM" id="SSF52540">
    <property type="entry name" value="P-loop containing nucleoside triphosphate hydrolases"/>
    <property type="match status" value="1"/>
</dbReference>
<dbReference type="OrthoDB" id="9779790at2"/>
<dbReference type="InterPro" id="IPR030378">
    <property type="entry name" value="G_CP_dom"/>
</dbReference>
<dbReference type="InterPro" id="IPR027417">
    <property type="entry name" value="P-loop_NTPase"/>
</dbReference>
<dbReference type="FunFam" id="3.40.50.300:FF:000590">
    <property type="entry name" value="Ribosome biogenesis GTPase A"/>
    <property type="match status" value="1"/>
</dbReference>
<evidence type="ECO:0000256" key="4">
    <source>
        <dbReference type="PIRNR" id="PIRNR006230"/>
    </source>
</evidence>
<dbReference type="PIRSF" id="PIRSF006230">
    <property type="entry name" value="MG442"/>
    <property type="match status" value="1"/>
</dbReference>
<comment type="caution">
    <text evidence="7">The sequence shown here is derived from an EMBL/GenBank/DDBJ whole genome shotgun (WGS) entry which is preliminary data.</text>
</comment>
<comment type="subcellular location">
    <subcellularLocation>
        <location evidence="4">Cytoplasm</location>
    </subcellularLocation>
</comment>
<dbReference type="PRINTS" id="PR00326">
    <property type="entry name" value="GTP1OBG"/>
</dbReference>
<feature type="binding site" evidence="5">
    <location>
        <begin position="58"/>
        <end position="61"/>
    </location>
    <ligand>
        <name>GTP</name>
        <dbReference type="ChEBI" id="CHEBI:37565"/>
    </ligand>
</feature>
<dbReference type="Gene3D" id="3.40.50.300">
    <property type="entry name" value="P-loop containing nucleotide triphosphate hydrolases"/>
    <property type="match status" value="1"/>
</dbReference>
<reference evidence="7 8" key="1">
    <citation type="submission" date="2019-07" db="EMBL/GenBank/DDBJ databases">
        <title>Genomic Encyclopedia of Type Strains, Phase I: the one thousand microbial genomes (KMG-I) project.</title>
        <authorList>
            <person name="Kyrpides N."/>
        </authorList>
    </citation>
    <scope>NUCLEOTIDE SEQUENCE [LARGE SCALE GENOMIC DNA]</scope>
    <source>
        <strain evidence="7 8">DSM 13558</strain>
    </source>
</reference>
<evidence type="ECO:0000313" key="8">
    <source>
        <dbReference type="Proteomes" id="UP000315343"/>
    </source>
</evidence>
<evidence type="ECO:0000256" key="3">
    <source>
        <dbReference type="ARBA" id="ARBA00023134"/>
    </source>
</evidence>
<keyword evidence="3 4" id="KW-0342">GTP-binding</keyword>
<dbReference type="RefSeq" id="WP_145080238.1">
    <property type="nucleotide sequence ID" value="NZ_JBCFAR010000001.1"/>
</dbReference>
<comment type="function">
    <text evidence="4">Required for a late step of 50S ribosomal subunit assembly. Has GTPase activity.</text>
</comment>
<dbReference type="EMBL" id="VLKH01000002">
    <property type="protein sequence ID" value="TWH82486.1"/>
    <property type="molecule type" value="Genomic_DNA"/>
</dbReference>
<name>A0A562JGW2_9FIRM</name>
<dbReference type="GO" id="GO:0005525">
    <property type="term" value="F:GTP binding"/>
    <property type="evidence" value="ECO:0007669"/>
    <property type="project" value="UniProtKB-KW"/>
</dbReference>
<proteinExistence type="inferred from homology"/>
<dbReference type="PROSITE" id="PS51721">
    <property type="entry name" value="G_CP"/>
    <property type="match status" value="1"/>
</dbReference>
<dbReference type="GO" id="GO:0005737">
    <property type="term" value="C:cytoplasm"/>
    <property type="evidence" value="ECO:0007669"/>
    <property type="project" value="UniProtKB-SubCell"/>
</dbReference>
<dbReference type="GO" id="GO:0003924">
    <property type="term" value="F:GTPase activity"/>
    <property type="evidence" value="ECO:0007669"/>
    <property type="project" value="TreeGrafter"/>
</dbReference>